<protein>
    <submittedName>
        <fullName evidence="1">Uncharacterized protein</fullName>
    </submittedName>
</protein>
<reference evidence="1" key="1">
    <citation type="journal article" date="2015" name="Nature">
        <title>Complex archaea that bridge the gap between prokaryotes and eukaryotes.</title>
        <authorList>
            <person name="Spang A."/>
            <person name="Saw J.H."/>
            <person name="Jorgensen S.L."/>
            <person name="Zaremba-Niedzwiedzka K."/>
            <person name="Martijn J."/>
            <person name="Lind A.E."/>
            <person name="van Eijk R."/>
            <person name="Schleper C."/>
            <person name="Guy L."/>
            <person name="Ettema T.J."/>
        </authorList>
    </citation>
    <scope>NUCLEOTIDE SEQUENCE</scope>
</reference>
<evidence type="ECO:0000313" key="1">
    <source>
        <dbReference type="EMBL" id="KKN60273.1"/>
    </source>
</evidence>
<comment type="caution">
    <text evidence="1">The sequence shown here is derived from an EMBL/GenBank/DDBJ whole genome shotgun (WGS) entry which is preliminary data.</text>
</comment>
<organism evidence="1">
    <name type="scientific">marine sediment metagenome</name>
    <dbReference type="NCBI Taxonomy" id="412755"/>
    <lineage>
        <taxon>unclassified sequences</taxon>
        <taxon>metagenomes</taxon>
        <taxon>ecological metagenomes</taxon>
    </lineage>
</organism>
<accession>A0A0F9V338</accession>
<gene>
    <name evidence="1" type="ORF">LCGC14_0533960</name>
</gene>
<feature type="non-terminal residue" evidence="1">
    <location>
        <position position="1"/>
    </location>
</feature>
<dbReference type="AlphaFoldDB" id="A0A0F9V338"/>
<proteinExistence type="predicted"/>
<dbReference type="EMBL" id="LAZR01000701">
    <property type="protein sequence ID" value="KKN60273.1"/>
    <property type="molecule type" value="Genomic_DNA"/>
</dbReference>
<name>A0A0F9V338_9ZZZZ</name>
<sequence>TEDYLDVYLAADREYPPRFSAVLRREADGTMMAEFA</sequence>